<sequence>MKLTTSLTIFGAVSAASLVAQAGISTQTCCYTNIQRRKHGFPDMAWNNELAQLALEHSEEQAQRKVDLTHDGFSPQTKDLQTRMERLPWDFLTAFENLTRGIPKARDVVEAWINHPGHRENILNHNATVCGAGISTTGDYFTADYASPRDPAQNKKFSTLDCSDPENPVIIPPGASAPSKPSPEANSSAAPTAETSATTPAEKPSAGSGAPSQPSPPAGPAPQKPVAQQPGTPRNAPQPPAPQTPVSQPPPLGAAAPGKPKKCKKVAKRCPKKKRSTFQ</sequence>
<feature type="compositionally biased region" description="Basic residues" evidence="1">
    <location>
        <begin position="259"/>
        <end position="279"/>
    </location>
</feature>
<keyword evidence="2" id="KW-0732">Signal</keyword>
<organism evidence="4 5">
    <name type="scientific">Mycoemilia scoparia</name>
    <dbReference type="NCBI Taxonomy" id="417184"/>
    <lineage>
        <taxon>Eukaryota</taxon>
        <taxon>Fungi</taxon>
        <taxon>Fungi incertae sedis</taxon>
        <taxon>Zoopagomycota</taxon>
        <taxon>Kickxellomycotina</taxon>
        <taxon>Kickxellomycetes</taxon>
        <taxon>Kickxellales</taxon>
        <taxon>Kickxellaceae</taxon>
        <taxon>Mycoemilia</taxon>
    </lineage>
</organism>
<comment type="caution">
    <text evidence="4">The sequence shown here is derived from an EMBL/GenBank/DDBJ whole genome shotgun (WGS) entry which is preliminary data.</text>
</comment>
<evidence type="ECO:0000313" key="4">
    <source>
        <dbReference type="EMBL" id="KAJ1921168.1"/>
    </source>
</evidence>
<gene>
    <name evidence="4" type="ORF">H4219_000766</name>
</gene>
<evidence type="ECO:0000256" key="1">
    <source>
        <dbReference type="SAM" id="MobiDB-lite"/>
    </source>
</evidence>
<dbReference type="InterPro" id="IPR014044">
    <property type="entry name" value="CAP_dom"/>
</dbReference>
<name>A0A9W8DW61_9FUNG</name>
<dbReference type="Pfam" id="PF00188">
    <property type="entry name" value="CAP"/>
    <property type="match status" value="1"/>
</dbReference>
<feature type="chain" id="PRO_5040866947" description="SCP domain-containing protein" evidence="2">
    <location>
        <begin position="16"/>
        <end position="279"/>
    </location>
</feature>
<feature type="signal peptide" evidence="2">
    <location>
        <begin position="1"/>
        <end position="15"/>
    </location>
</feature>
<dbReference type="Gene3D" id="3.40.33.10">
    <property type="entry name" value="CAP"/>
    <property type="match status" value="1"/>
</dbReference>
<dbReference type="PANTHER" id="PTHR31157">
    <property type="entry name" value="SCP DOMAIN-CONTAINING PROTEIN"/>
    <property type="match status" value="1"/>
</dbReference>
<dbReference type="EMBL" id="JANBPU010000006">
    <property type="protein sequence ID" value="KAJ1921168.1"/>
    <property type="molecule type" value="Genomic_DNA"/>
</dbReference>
<accession>A0A9W8DW61</accession>
<feature type="compositionally biased region" description="Pro residues" evidence="1">
    <location>
        <begin position="236"/>
        <end position="252"/>
    </location>
</feature>
<feature type="compositionally biased region" description="Low complexity" evidence="1">
    <location>
        <begin position="172"/>
        <end position="212"/>
    </location>
</feature>
<dbReference type="CDD" id="cd05379">
    <property type="entry name" value="CAP_bacterial"/>
    <property type="match status" value="1"/>
</dbReference>
<dbReference type="Proteomes" id="UP001150538">
    <property type="component" value="Unassembled WGS sequence"/>
</dbReference>
<feature type="region of interest" description="Disordered" evidence="1">
    <location>
        <begin position="151"/>
        <end position="279"/>
    </location>
</feature>
<dbReference type="PANTHER" id="PTHR31157:SF1">
    <property type="entry name" value="SCP DOMAIN-CONTAINING PROTEIN"/>
    <property type="match status" value="1"/>
</dbReference>
<dbReference type="OrthoDB" id="568194at2759"/>
<feature type="compositionally biased region" description="Pro residues" evidence="1">
    <location>
        <begin position="213"/>
        <end position="223"/>
    </location>
</feature>
<evidence type="ECO:0000313" key="5">
    <source>
        <dbReference type="Proteomes" id="UP001150538"/>
    </source>
</evidence>
<dbReference type="InterPro" id="IPR035940">
    <property type="entry name" value="CAP_sf"/>
</dbReference>
<reference evidence="4" key="1">
    <citation type="submission" date="2022-07" db="EMBL/GenBank/DDBJ databases">
        <title>Phylogenomic reconstructions and comparative analyses of Kickxellomycotina fungi.</title>
        <authorList>
            <person name="Reynolds N.K."/>
            <person name="Stajich J.E."/>
            <person name="Barry K."/>
            <person name="Grigoriev I.V."/>
            <person name="Crous P."/>
            <person name="Smith M.E."/>
        </authorList>
    </citation>
    <scope>NUCLEOTIDE SEQUENCE</scope>
    <source>
        <strain evidence="4">NBRC 100468</strain>
    </source>
</reference>
<protein>
    <recommendedName>
        <fullName evidence="3">SCP domain-containing protein</fullName>
    </recommendedName>
</protein>
<proteinExistence type="predicted"/>
<keyword evidence="5" id="KW-1185">Reference proteome</keyword>
<evidence type="ECO:0000259" key="3">
    <source>
        <dbReference type="Pfam" id="PF00188"/>
    </source>
</evidence>
<evidence type="ECO:0000256" key="2">
    <source>
        <dbReference type="SAM" id="SignalP"/>
    </source>
</evidence>
<dbReference type="AlphaFoldDB" id="A0A9W8DW61"/>
<feature type="compositionally biased region" description="Low complexity" evidence="1">
    <location>
        <begin position="224"/>
        <end position="235"/>
    </location>
</feature>
<feature type="domain" description="SCP" evidence="3">
    <location>
        <begin position="32"/>
        <end position="142"/>
    </location>
</feature>
<dbReference type="SUPFAM" id="SSF55797">
    <property type="entry name" value="PR-1-like"/>
    <property type="match status" value="1"/>
</dbReference>